<evidence type="ECO:0000313" key="2">
    <source>
        <dbReference type="EMBL" id="QFQ99473.1"/>
    </source>
</evidence>
<accession>A0A5P8K823</accession>
<dbReference type="InterPro" id="IPR029063">
    <property type="entry name" value="SAM-dependent_MTases_sf"/>
</dbReference>
<proteinExistence type="predicted"/>
<dbReference type="PANTHER" id="PTHR18895">
    <property type="entry name" value="HEMK METHYLTRANSFERASE"/>
    <property type="match status" value="1"/>
</dbReference>
<dbReference type="Gene3D" id="3.40.50.150">
    <property type="entry name" value="Vaccinia Virus protein VP39"/>
    <property type="match status" value="1"/>
</dbReference>
<name>A0A5P8K823_9ACTN</name>
<dbReference type="InterPro" id="IPR050320">
    <property type="entry name" value="N5-glutamine_MTase"/>
</dbReference>
<dbReference type="Proteomes" id="UP000327294">
    <property type="component" value="Chromosome"/>
</dbReference>
<organism evidence="2 3">
    <name type="scientific">Streptomyces phaeolivaceus</name>
    <dbReference type="NCBI Taxonomy" id="2653200"/>
    <lineage>
        <taxon>Bacteria</taxon>
        <taxon>Bacillati</taxon>
        <taxon>Actinomycetota</taxon>
        <taxon>Actinomycetes</taxon>
        <taxon>Kitasatosporales</taxon>
        <taxon>Streptomycetaceae</taxon>
        <taxon>Streptomyces</taxon>
    </lineage>
</organism>
<evidence type="ECO:0000259" key="1">
    <source>
        <dbReference type="Pfam" id="PF05175"/>
    </source>
</evidence>
<dbReference type="GO" id="GO:0032259">
    <property type="term" value="P:methylation"/>
    <property type="evidence" value="ECO:0007669"/>
    <property type="project" value="UniProtKB-KW"/>
</dbReference>
<reference evidence="2 3" key="1">
    <citation type="submission" date="2019-10" db="EMBL/GenBank/DDBJ databases">
        <title>Streptomyces sp. strain GY16 isolated from leaves of Broussonetia papyrifera.</title>
        <authorList>
            <person name="Mo P."/>
        </authorList>
    </citation>
    <scope>NUCLEOTIDE SEQUENCE [LARGE SCALE GENOMIC DNA]</scope>
    <source>
        <strain evidence="2 3">GY16</strain>
    </source>
</reference>
<dbReference type="Pfam" id="PF05175">
    <property type="entry name" value="MTS"/>
    <property type="match status" value="1"/>
</dbReference>
<dbReference type="InterPro" id="IPR002052">
    <property type="entry name" value="DNA_methylase_N6_adenine_CS"/>
</dbReference>
<dbReference type="PANTHER" id="PTHR18895:SF74">
    <property type="entry name" value="MTRF1L RELEASE FACTOR GLUTAMINE METHYLTRANSFERASE"/>
    <property type="match status" value="1"/>
</dbReference>
<dbReference type="KEGG" id="sphv:F9278_28700"/>
<keyword evidence="2" id="KW-0489">Methyltransferase</keyword>
<dbReference type="GO" id="GO:0003676">
    <property type="term" value="F:nucleic acid binding"/>
    <property type="evidence" value="ECO:0007669"/>
    <property type="project" value="InterPro"/>
</dbReference>
<dbReference type="EMBL" id="CP045096">
    <property type="protein sequence ID" value="QFQ99473.1"/>
    <property type="molecule type" value="Genomic_DNA"/>
</dbReference>
<dbReference type="GO" id="GO:0036009">
    <property type="term" value="F:protein-glutamine N-methyltransferase activity"/>
    <property type="evidence" value="ECO:0007669"/>
    <property type="project" value="TreeGrafter"/>
</dbReference>
<dbReference type="AlphaFoldDB" id="A0A5P8K823"/>
<dbReference type="SUPFAM" id="SSF53335">
    <property type="entry name" value="S-adenosyl-L-methionine-dependent methyltransferases"/>
    <property type="match status" value="1"/>
</dbReference>
<dbReference type="InterPro" id="IPR007848">
    <property type="entry name" value="Small_mtfrase_dom"/>
</dbReference>
<evidence type="ECO:0000313" key="3">
    <source>
        <dbReference type="Proteomes" id="UP000327294"/>
    </source>
</evidence>
<keyword evidence="3" id="KW-1185">Reference proteome</keyword>
<feature type="domain" description="Methyltransferase small" evidence="1">
    <location>
        <begin position="170"/>
        <end position="316"/>
    </location>
</feature>
<dbReference type="PROSITE" id="PS00092">
    <property type="entry name" value="N6_MTASE"/>
    <property type="match status" value="1"/>
</dbReference>
<gene>
    <name evidence="2" type="ORF">F9278_28700</name>
</gene>
<dbReference type="CDD" id="cd02440">
    <property type="entry name" value="AdoMet_MTases"/>
    <property type="match status" value="1"/>
</dbReference>
<keyword evidence="2" id="KW-0808">Transferase</keyword>
<sequence>MTTRHVVRWTEAGEECSARWFSESGEPPQRVVIADDRMTPDNAYRLAHEGTAMLWRGDFRNARQLFGELKLRADHALGRVSLSRSSTEAFRQYRQAKSERAHVLGMLLIPFERNSVIPLPGAPDVRQACTEAYGPGDEPFVASLRDVLQALWAHDQRRKGFEVPSLGDRIHPHFGVFTPVRRDEYLDLVAEAPLPSRTTAFDIGTGTGVLSALLARRGVKRIVATDQEPRALACARENLDRLGLADRVELLRADLFPPGRAALVVCNPPWVPGQPGSPEECATYDPEGRMLSGFLSGLAAHLEPGGEGWLVISDFAEHVGLRPRSELLANFDAAGLKVVARTDARPKIPRAFDSTDPFHEARAVEVTSLWRLTVR</sequence>
<protein>
    <submittedName>
        <fullName evidence="2">Class I SAM-dependent methyltransferase</fullName>
    </submittedName>
</protein>